<proteinExistence type="predicted"/>
<dbReference type="InterPro" id="IPR036397">
    <property type="entry name" value="RNaseH_sf"/>
</dbReference>
<dbReference type="Gramene" id="EOY19541">
    <property type="protein sequence ID" value="EOY19541"/>
    <property type="gene ID" value="TCM_044672"/>
</dbReference>
<dbReference type="InParanoid" id="A0A061FR38"/>
<protein>
    <recommendedName>
        <fullName evidence="3">RNase H type-1 domain-containing protein</fullName>
    </recommendedName>
</protein>
<dbReference type="Gene3D" id="3.30.420.10">
    <property type="entry name" value="Ribonuclease H-like superfamily/Ribonuclease H"/>
    <property type="match status" value="1"/>
</dbReference>
<organism evidence="1 2">
    <name type="scientific">Theobroma cacao</name>
    <name type="common">Cacao</name>
    <name type="synonym">Cocoa</name>
    <dbReference type="NCBI Taxonomy" id="3641"/>
    <lineage>
        <taxon>Eukaryota</taxon>
        <taxon>Viridiplantae</taxon>
        <taxon>Streptophyta</taxon>
        <taxon>Embryophyta</taxon>
        <taxon>Tracheophyta</taxon>
        <taxon>Spermatophyta</taxon>
        <taxon>Magnoliopsida</taxon>
        <taxon>eudicotyledons</taxon>
        <taxon>Gunneridae</taxon>
        <taxon>Pentapetalae</taxon>
        <taxon>rosids</taxon>
        <taxon>malvids</taxon>
        <taxon>Malvales</taxon>
        <taxon>Malvaceae</taxon>
        <taxon>Byttnerioideae</taxon>
        <taxon>Theobroma</taxon>
    </lineage>
</organism>
<dbReference type="EMBL" id="CM001888">
    <property type="protein sequence ID" value="EOY19541.1"/>
    <property type="molecule type" value="Genomic_DNA"/>
</dbReference>
<keyword evidence="2" id="KW-1185">Reference proteome</keyword>
<dbReference type="Proteomes" id="UP000026915">
    <property type="component" value="Chromosome 10"/>
</dbReference>
<evidence type="ECO:0008006" key="3">
    <source>
        <dbReference type="Google" id="ProtNLM"/>
    </source>
</evidence>
<dbReference type="InterPro" id="IPR044730">
    <property type="entry name" value="RNase_H-like_dom_plant"/>
</dbReference>
<dbReference type="HOGENOM" id="CLU_1436788_0_0_1"/>
<accession>A0A061FR38</accession>
<dbReference type="AlphaFoldDB" id="A0A061FR38"/>
<sequence length="189" mass="21105">MFVVSNWINCELEIESDSFNVVKWVQSPLQVPWRLTKPILQISNLLRNVQDWRIILVFRSANVEADSLAKSGVLRPLDFLCINSECVQVQGNVNVNIHEKPSPYRPASYCTTGLDLAAMILVLCVLVTKFLRSCWHLDTGTPVACCTANATAGLAAMIVNFVSFGYQGFYYLGYCFACDCASELAWTYA</sequence>
<reference evidence="1 2" key="1">
    <citation type="journal article" date="2013" name="Genome Biol.">
        <title>The genome sequence of the most widely cultivated cacao type and its use to identify candidate genes regulating pod color.</title>
        <authorList>
            <person name="Motamayor J.C."/>
            <person name="Mockaitis K."/>
            <person name="Schmutz J."/>
            <person name="Haiminen N."/>
            <person name="Iii D.L."/>
            <person name="Cornejo O."/>
            <person name="Findley S.D."/>
            <person name="Zheng P."/>
            <person name="Utro F."/>
            <person name="Royaert S."/>
            <person name="Saski C."/>
            <person name="Jenkins J."/>
            <person name="Podicheti R."/>
            <person name="Zhao M."/>
            <person name="Scheffler B.E."/>
            <person name="Stack J.C."/>
            <person name="Feltus F.A."/>
            <person name="Mustiga G.M."/>
            <person name="Amores F."/>
            <person name="Phillips W."/>
            <person name="Marelli J.P."/>
            <person name="May G.D."/>
            <person name="Shapiro H."/>
            <person name="Ma J."/>
            <person name="Bustamante C.D."/>
            <person name="Schnell R.J."/>
            <person name="Main D."/>
            <person name="Gilbert D."/>
            <person name="Parida L."/>
            <person name="Kuhn D.N."/>
        </authorList>
    </citation>
    <scope>NUCLEOTIDE SEQUENCE [LARGE SCALE GENOMIC DNA]</scope>
    <source>
        <strain evidence="2">cv. Matina 1-6</strain>
    </source>
</reference>
<dbReference type="CDD" id="cd06222">
    <property type="entry name" value="RNase_H_like"/>
    <property type="match status" value="1"/>
</dbReference>
<evidence type="ECO:0000313" key="1">
    <source>
        <dbReference type="EMBL" id="EOY19541.1"/>
    </source>
</evidence>
<evidence type="ECO:0000313" key="2">
    <source>
        <dbReference type="Proteomes" id="UP000026915"/>
    </source>
</evidence>
<name>A0A061FR38_THECC</name>
<dbReference type="GO" id="GO:0003676">
    <property type="term" value="F:nucleic acid binding"/>
    <property type="evidence" value="ECO:0007669"/>
    <property type="project" value="InterPro"/>
</dbReference>
<gene>
    <name evidence="1" type="ORF">TCM_044672</name>
</gene>